<feature type="compositionally biased region" description="Polar residues" evidence="1">
    <location>
        <begin position="109"/>
        <end position="132"/>
    </location>
</feature>
<evidence type="ECO:0000313" key="2">
    <source>
        <dbReference type="EMBL" id="THU89611.1"/>
    </source>
</evidence>
<keyword evidence="3" id="KW-1185">Reference proteome</keyword>
<feature type="region of interest" description="Disordered" evidence="1">
    <location>
        <begin position="1"/>
        <end position="136"/>
    </location>
</feature>
<feature type="region of interest" description="Disordered" evidence="1">
    <location>
        <begin position="379"/>
        <end position="418"/>
    </location>
</feature>
<accession>A0A4S8LKQ0</accession>
<sequence length="701" mass="76379">MSSTAERPSRARRAPVARDTSISYAQIAGLPATDQNESSTTASSQSGNIRESNRPRRGRGALGARRRGRGGRGGRARGYSTQRRVSTPVSRQSSLEISSDLEDDEGNRTRSSSPTASVVSEEQSSEPNSVQPSLPADTACTEEEIQAIFEYGSQDLNDTYTADPAGELVDQLAAAVTRTLQYNLNFACSARETFLPLGCRVPSSAEAGSNSSRASPDMHHPHTEPTAVENDNSHAVYQQIFVIQIATDNAPQVIIENRLPYRDFWPKLHIFLQDISNINVWPQVPSHWLIAKNTYLVPLGHSNPPDTNSSSFREFGSLESVQHDQSEWNTLTVCRLPEQEVDAVEREHGDPDKINCVYNVLIYPPGFPVFGISQTRSESQPSLSIQSPPIVDNSRASTSVSPSMTMDSGSSRQTSSSLTHPALTHPVIDFSDPLVLQQIAQWATAASSGSRHTALASSNPNISTNAGNTGQRISTSELASNVSPNIPAISSGVSSSTSLSQNPLPLNTSGTPIISIVTPEPTVSQSTSSSPVGDYLQRRWSQEHKVLDQIPKYGSAYQEVVLVRIVDRIRLALDLQYGDSQPSITVPGPFGAPLNIHTNDIISWVCRSRAPSSFKRYRTNVSILKDAWTWLRSRTIRTEQQETALQQLDQMLSETVFLQPCTMQDVVEGRVSHAYFIAAVGWSVADALRVCKPLANMAQSG</sequence>
<dbReference type="AlphaFoldDB" id="A0A4S8LKQ0"/>
<feature type="compositionally biased region" description="Polar residues" evidence="1">
    <location>
        <begin position="33"/>
        <end position="50"/>
    </location>
</feature>
<name>A0A4S8LKQ0_DENBC</name>
<feature type="region of interest" description="Disordered" evidence="1">
    <location>
        <begin position="205"/>
        <end position="228"/>
    </location>
</feature>
<organism evidence="2 3">
    <name type="scientific">Dendrothele bispora (strain CBS 962.96)</name>
    <dbReference type="NCBI Taxonomy" id="1314807"/>
    <lineage>
        <taxon>Eukaryota</taxon>
        <taxon>Fungi</taxon>
        <taxon>Dikarya</taxon>
        <taxon>Basidiomycota</taxon>
        <taxon>Agaricomycotina</taxon>
        <taxon>Agaricomycetes</taxon>
        <taxon>Agaricomycetidae</taxon>
        <taxon>Agaricales</taxon>
        <taxon>Agaricales incertae sedis</taxon>
        <taxon>Dendrothele</taxon>
    </lineage>
</organism>
<proteinExistence type="predicted"/>
<feature type="compositionally biased region" description="Basic residues" evidence="1">
    <location>
        <begin position="55"/>
        <end position="75"/>
    </location>
</feature>
<feature type="compositionally biased region" description="Polar residues" evidence="1">
    <location>
        <begin position="79"/>
        <end position="92"/>
    </location>
</feature>
<evidence type="ECO:0000313" key="3">
    <source>
        <dbReference type="Proteomes" id="UP000297245"/>
    </source>
</evidence>
<feature type="compositionally biased region" description="Polar residues" evidence="1">
    <location>
        <begin position="394"/>
        <end position="407"/>
    </location>
</feature>
<dbReference type="Proteomes" id="UP000297245">
    <property type="component" value="Unassembled WGS sequence"/>
</dbReference>
<gene>
    <name evidence="2" type="ORF">K435DRAFT_865129</name>
</gene>
<protein>
    <submittedName>
        <fullName evidence="2">Uncharacterized protein</fullName>
    </submittedName>
</protein>
<dbReference type="EMBL" id="ML179362">
    <property type="protein sequence ID" value="THU89611.1"/>
    <property type="molecule type" value="Genomic_DNA"/>
</dbReference>
<reference evidence="2 3" key="1">
    <citation type="journal article" date="2019" name="Nat. Ecol. Evol.">
        <title>Megaphylogeny resolves global patterns of mushroom evolution.</title>
        <authorList>
            <person name="Varga T."/>
            <person name="Krizsan K."/>
            <person name="Foldi C."/>
            <person name="Dima B."/>
            <person name="Sanchez-Garcia M."/>
            <person name="Sanchez-Ramirez S."/>
            <person name="Szollosi G.J."/>
            <person name="Szarkandi J.G."/>
            <person name="Papp V."/>
            <person name="Albert L."/>
            <person name="Andreopoulos W."/>
            <person name="Angelini C."/>
            <person name="Antonin V."/>
            <person name="Barry K.W."/>
            <person name="Bougher N.L."/>
            <person name="Buchanan P."/>
            <person name="Buyck B."/>
            <person name="Bense V."/>
            <person name="Catcheside P."/>
            <person name="Chovatia M."/>
            <person name="Cooper J."/>
            <person name="Damon W."/>
            <person name="Desjardin D."/>
            <person name="Finy P."/>
            <person name="Geml J."/>
            <person name="Haridas S."/>
            <person name="Hughes K."/>
            <person name="Justo A."/>
            <person name="Karasinski D."/>
            <person name="Kautmanova I."/>
            <person name="Kiss B."/>
            <person name="Kocsube S."/>
            <person name="Kotiranta H."/>
            <person name="LaButti K.M."/>
            <person name="Lechner B.E."/>
            <person name="Liimatainen K."/>
            <person name="Lipzen A."/>
            <person name="Lukacs Z."/>
            <person name="Mihaltcheva S."/>
            <person name="Morgado L.N."/>
            <person name="Niskanen T."/>
            <person name="Noordeloos M.E."/>
            <person name="Ohm R.A."/>
            <person name="Ortiz-Santana B."/>
            <person name="Ovrebo C."/>
            <person name="Racz N."/>
            <person name="Riley R."/>
            <person name="Savchenko A."/>
            <person name="Shiryaev A."/>
            <person name="Soop K."/>
            <person name="Spirin V."/>
            <person name="Szebenyi C."/>
            <person name="Tomsovsky M."/>
            <person name="Tulloss R.E."/>
            <person name="Uehling J."/>
            <person name="Grigoriev I.V."/>
            <person name="Vagvolgyi C."/>
            <person name="Papp T."/>
            <person name="Martin F.M."/>
            <person name="Miettinen O."/>
            <person name="Hibbett D.S."/>
            <person name="Nagy L.G."/>
        </authorList>
    </citation>
    <scope>NUCLEOTIDE SEQUENCE [LARGE SCALE GENOMIC DNA]</scope>
    <source>
        <strain evidence="2 3">CBS 962.96</strain>
    </source>
</reference>
<feature type="compositionally biased region" description="Low complexity" evidence="1">
    <location>
        <begin position="408"/>
        <end position="417"/>
    </location>
</feature>
<feature type="compositionally biased region" description="Low complexity" evidence="1">
    <location>
        <begin position="379"/>
        <end position="390"/>
    </location>
</feature>
<evidence type="ECO:0000256" key="1">
    <source>
        <dbReference type="SAM" id="MobiDB-lite"/>
    </source>
</evidence>